<gene>
    <name evidence="1" type="ORF">Tci_919024</name>
</gene>
<sequence>MGYSITTTRRSSTISNVVGDLSSQISRKVREGNGHSSINHGLEVRNIVIRVITVSHHLNDRENDYQTKQDRLRKRVT</sequence>
<organism evidence="1">
    <name type="scientific">Tanacetum cinerariifolium</name>
    <name type="common">Dalmatian daisy</name>
    <name type="synonym">Chrysanthemum cinerariifolium</name>
    <dbReference type="NCBI Taxonomy" id="118510"/>
    <lineage>
        <taxon>Eukaryota</taxon>
        <taxon>Viridiplantae</taxon>
        <taxon>Streptophyta</taxon>
        <taxon>Embryophyta</taxon>
        <taxon>Tracheophyta</taxon>
        <taxon>Spermatophyta</taxon>
        <taxon>Magnoliopsida</taxon>
        <taxon>eudicotyledons</taxon>
        <taxon>Gunneridae</taxon>
        <taxon>Pentapetalae</taxon>
        <taxon>asterids</taxon>
        <taxon>campanulids</taxon>
        <taxon>Asterales</taxon>
        <taxon>Asteraceae</taxon>
        <taxon>Asteroideae</taxon>
        <taxon>Anthemideae</taxon>
        <taxon>Anthemidinae</taxon>
        <taxon>Tanacetum</taxon>
    </lineage>
</organism>
<evidence type="ECO:0000313" key="1">
    <source>
        <dbReference type="EMBL" id="GFD47055.1"/>
    </source>
</evidence>
<name>A0A699WHC0_TANCI</name>
<accession>A0A699WHC0</accession>
<reference evidence="1" key="1">
    <citation type="journal article" date="2019" name="Sci. Rep.">
        <title>Draft genome of Tanacetum cinerariifolium, the natural source of mosquito coil.</title>
        <authorList>
            <person name="Yamashiro T."/>
            <person name="Shiraishi A."/>
            <person name="Satake H."/>
            <person name="Nakayama K."/>
        </authorList>
    </citation>
    <scope>NUCLEOTIDE SEQUENCE</scope>
</reference>
<dbReference type="EMBL" id="BKCJ011690262">
    <property type="protein sequence ID" value="GFD47055.1"/>
    <property type="molecule type" value="Genomic_DNA"/>
</dbReference>
<protein>
    <submittedName>
        <fullName evidence="1">Uncharacterized protein</fullName>
    </submittedName>
</protein>
<proteinExistence type="predicted"/>
<comment type="caution">
    <text evidence="1">The sequence shown here is derived from an EMBL/GenBank/DDBJ whole genome shotgun (WGS) entry which is preliminary data.</text>
</comment>
<dbReference type="AlphaFoldDB" id="A0A699WHC0"/>